<evidence type="ECO:0000259" key="1">
    <source>
        <dbReference type="SMART" id="SM01321"/>
    </source>
</evidence>
<dbReference type="InterPro" id="IPR002686">
    <property type="entry name" value="Transposase_17"/>
</dbReference>
<dbReference type="Gene3D" id="3.30.70.1290">
    <property type="entry name" value="Transposase IS200-like"/>
    <property type="match status" value="1"/>
</dbReference>
<feature type="domain" description="Transposase IS200-like" evidence="1">
    <location>
        <begin position="11"/>
        <end position="126"/>
    </location>
</feature>
<name>A0A1F5R3C8_9BACT</name>
<reference evidence="2 3" key="1">
    <citation type="journal article" date="2016" name="Nat. Commun.">
        <title>Thousands of microbial genomes shed light on interconnected biogeochemical processes in an aquifer system.</title>
        <authorList>
            <person name="Anantharaman K."/>
            <person name="Brown C.T."/>
            <person name="Hug L.A."/>
            <person name="Sharon I."/>
            <person name="Castelle C.J."/>
            <person name="Probst A.J."/>
            <person name="Thomas B.C."/>
            <person name="Singh A."/>
            <person name="Wilkins M.J."/>
            <person name="Karaoz U."/>
            <person name="Brodie E.L."/>
            <person name="Williams K.H."/>
            <person name="Hubbard S.S."/>
            <person name="Banfield J.F."/>
        </authorList>
    </citation>
    <scope>NUCLEOTIDE SEQUENCE [LARGE SCALE GENOMIC DNA]</scope>
</reference>
<dbReference type="GO" id="GO:0006313">
    <property type="term" value="P:DNA transposition"/>
    <property type="evidence" value="ECO:0007669"/>
    <property type="project" value="InterPro"/>
</dbReference>
<proteinExistence type="predicted"/>
<organism evidence="2 3">
    <name type="scientific">Candidatus Edwardsbacteria bacterium GWF2_54_11</name>
    <dbReference type="NCBI Taxonomy" id="1817851"/>
    <lineage>
        <taxon>Bacteria</taxon>
        <taxon>Candidatus Edwardsiibacteriota</taxon>
    </lineage>
</organism>
<accession>A0A1F5R3C8</accession>
<dbReference type="Proteomes" id="UP000177230">
    <property type="component" value="Unassembled WGS sequence"/>
</dbReference>
<dbReference type="InterPro" id="IPR052715">
    <property type="entry name" value="RAYT_transposase"/>
</dbReference>
<dbReference type="AlphaFoldDB" id="A0A1F5R3C8"/>
<comment type="caution">
    <text evidence="2">The sequence shown here is derived from an EMBL/GenBank/DDBJ whole genome shotgun (WGS) entry which is preliminary data.</text>
</comment>
<dbReference type="Pfam" id="PF01797">
    <property type="entry name" value="Y1_Tnp"/>
    <property type="match status" value="1"/>
</dbReference>
<dbReference type="NCBIfam" id="NF047646">
    <property type="entry name" value="REP_Tyr_transpos"/>
    <property type="match status" value="1"/>
</dbReference>
<evidence type="ECO:0000313" key="3">
    <source>
        <dbReference type="Proteomes" id="UP000177230"/>
    </source>
</evidence>
<gene>
    <name evidence="2" type="ORF">A2024_06920</name>
</gene>
<protein>
    <recommendedName>
        <fullName evidence="1">Transposase IS200-like domain-containing protein</fullName>
    </recommendedName>
</protein>
<dbReference type="SMART" id="SM01321">
    <property type="entry name" value="Y1_Tnp"/>
    <property type="match status" value="1"/>
</dbReference>
<evidence type="ECO:0000313" key="2">
    <source>
        <dbReference type="EMBL" id="OGF08431.1"/>
    </source>
</evidence>
<dbReference type="PANTHER" id="PTHR36966">
    <property type="entry name" value="REP-ASSOCIATED TYROSINE TRANSPOSASE"/>
    <property type="match status" value="1"/>
</dbReference>
<dbReference type="GO" id="GO:0043565">
    <property type="term" value="F:sequence-specific DNA binding"/>
    <property type="evidence" value="ECO:0007669"/>
    <property type="project" value="TreeGrafter"/>
</dbReference>
<dbReference type="InterPro" id="IPR036515">
    <property type="entry name" value="Transposase_17_sf"/>
</dbReference>
<dbReference type="SUPFAM" id="SSF143422">
    <property type="entry name" value="Transposase IS200-like"/>
    <property type="match status" value="1"/>
</dbReference>
<dbReference type="GO" id="GO:0004803">
    <property type="term" value="F:transposase activity"/>
    <property type="evidence" value="ECO:0007669"/>
    <property type="project" value="InterPro"/>
</dbReference>
<dbReference type="PANTHER" id="PTHR36966:SF1">
    <property type="entry name" value="REP-ASSOCIATED TYROSINE TRANSPOSASE"/>
    <property type="match status" value="1"/>
</dbReference>
<dbReference type="EMBL" id="MFFM01000047">
    <property type="protein sequence ID" value="OGF08431.1"/>
    <property type="molecule type" value="Genomic_DNA"/>
</dbReference>
<sequence>MHHVELKRFYLPGAIYFITSVTEGRVPTFGSEENLRILANIIIAEKERLGFLVSGYALLPDHIHLIIKPGESANISRIMATIKALCAKAINTRLNTTGKVWQHQFLDHIIRTSKDYQRHIEYIHRNPLKHGLVNDIKEYRWSSWHQYQGTTPEDIKVDVLDVKPGRMF</sequence>